<comment type="caution">
    <text evidence="8">The sequence shown here is derived from an EMBL/GenBank/DDBJ whole genome shotgun (WGS) entry which is preliminary data.</text>
</comment>
<keyword evidence="3" id="KW-0206">Cytoskeleton</keyword>
<gene>
    <name evidence="8" type="ORF">BGZ99_005733</name>
</gene>
<keyword evidence="2" id="KW-0963">Cytoplasm</keyword>
<feature type="region of interest" description="Disordered" evidence="6">
    <location>
        <begin position="22"/>
        <end position="103"/>
    </location>
</feature>
<evidence type="ECO:0000256" key="2">
    <source>
        <dbReference type="ARBA" id="ARBA00022490"/>
    </source>
</evidence>
<dbReference type="GO" id="GO:1990334">
    <property type="term" value="C:Bfa1-Bub2 complex"/>
    <property type="evidence" value="ECO:0007669"/>
    <property type="project" value="UniProtKB-ARBA"/>
</dbReference>
<dbReference type="PANTHER" id="PTHR22957:SF263">
    <property type="entry name" value="MITOTIC CHECK POINT PROTEIN BUB2"/>
    <property type="match status" value="1"/>
</dbReference>
<dbReference type="GO" id="GO:0010948">
    <property type="term" value="P:negative regulation of cell cycle process"/>
    <property type="evidence" value="ECO:0007669"/>
    <property type="project" value="UniProtKB-ARBA"/>
</dbReference>
<feature type="compositionally biased region" description="Low complexity" evidence="6">
    <location>
        <begin position="123"/>
        <end position="157"/>
    </location>
</feature>
<evidence type="ECO:0000256" key="5">
    <source>
        <dbReference type="ARBA" id="ARBA00061049"/>
    </source>
</evidence>
<feature type="compositionally biased region" description="Low complexity" evidence="6">
    <location>
        <begin position="61"/>
        <end position="74"/>
    </location>
</feature>
<accession>A0A9P6RF98</accession>
<evidence type="ECO:0000256" key="6">
    <source>
        <dbReference type="SAM" id="MobiDB-lite"/>
    </source>
</evidence>
<proteinExistence type="inferred from homology"/>
<dbReference type="SMART" id="SM00164">
    <property type="entry name" value="TBC"/>
    <property type="match status" value="1"/>
</dbReference>
<reference evidence="8" key="1">
    <citation type="journal article" date="2020" name="Fungal Divers.">
        <title>Resolving the Mortierellaceae phylogeny through synthesis of multi-gene phylogenetics and phylogenomics.</title>
        <authorList>
            <person name="Vandepol N."/>
            <person name="Liber J."/>
            <person name="Desiro A."/>
            <person name="Na H."/>
            <person name="Kennedy M."/>
            <person name="Barry K."/>
            <person name="Grigoriev I.V."/>
            <person name="Miller A.N."/>
            <person name="O'Donnell K."/>
            <person name="Stajich J.E."/>
            <person name="Bonito G."/>
        </authorList>
    </citation>
    <scope>NUCLEOTIDE SEQUENCE</scope>
    <source>
        <strain evidence="8">REB-010B</strain>
    </source>
</reference>
<dbReference type="InterPro" id="IPR000195">
    <property type="entry name" value="Rab-GAP-TBC_dom"/>
</dbReference>
<dbReference type="Pfam" id="PF00566">
    <property type="entry name" value="RabGAP-TBC"/>
    <property type="match status" value="1"/>
</dbReference>
<comment type="subcellular location">
    <subcellularLocation>
        <location evidence="1">Cytoplasm</location>
        <location evidence="1">Cytoskeleton</location>
    </subcellularLocation>
</comment>
<dbReference type="EMBL" id="JAAAIP010000377">
    <property type="protein sequence ID" value="KAG0318332.1"/>
    <property type="molecule type" value="Genomic_DNA"/>
</dbReference>
<comment type="similarity">
    <text evidence="5">Belongs to the BUB2 family.</text>
</comment>
<organism evidence="8 9">
    <name type="scientific">Dissophora globulifera</name>
    <dbReference type="NCBI Taxonomy" id="979702"/>
    <lineage>
        <taxon>Eukaryota</taxon>
        <taxon>Fungi</taxon>
        <taxon>Fungi incertae sedis</taxon>
        <taxon>Mucoromycota</taxon>
        <taxon>Mortierellomycotina</taxon>
        <taxon>Mortierellomycetes</taxon>
        <taxon>Mortierellales</taxon>
        <taxon>Mortierellaceae</taxon>
        <taxon>Dissophora</taxon>
    </lineage>
</organism>
<feature type="compositionally biased region" description="Polar residues" evidence="6">
    <location>
        <begin position="158"/>
        <end position="185"/>
    </location>
</feature>
<evidence type="ECO:0000256" key="4">
    <source>
        <dbReference type="ARBA" id="ARBA00023306"/>
    </source>
</evidence>
<evidence type="ECO:0000256" key="1">
    <source>
        <dbReference type="ARBA" id="ARBA00004245"/>
    </source>
</evidence>
<evidence type="ECO:0000313" key="9">
    <source>
        <dbReference type="Proteomes" id="UP000738325"/>
    </source>
</evidence>
<dbReference type="GO" id="GO:0005096">
    <property type="term" value="F:GTPase activator activity"/>
    <property type="evidence" value="ECO:0007669"/>
    <property type="project" value="TreeGrafter"/>
</dbReference>
<keyword evidence="4" id="KW-0131">Cell cycle</keyword>
<evidence type="ECO:0000259" key="7">
    <source>
        <dbReference type="PROSITE" id="PS50086"/>
    </source>
</evidence>
<dbReference type="PANTHER" id="PTHR22957">
    <property type="entry name" value="TBC1 DOMAIN FAMILY MEMBER GTPASE-ACTIVATING PROTEIN"/>
    <property type="match status" value="1"/>
</dbReference>
<dbReference type="Proteomes" id="UP000738325">
    <property type="component" value="Unassembled WGS sequence"/>
</dbReference>
<dbReference type="InterPro" id="IPR035969">
    <property type="entry name" value="Rab-GAP_TBC_sf"/>
</dbReference>
<dbReference type="SUPFAM" id="SSF47923">
    <property type="entry name" value="Ypt/Rab-GAP domain of gyp1p"/>
    <property type="match status" value="2"/>
</dbReference>
<dbReference type="AlphaFoldDB" id="A0A9P6RF98"/>
<dbReference type="PROSITE" id="PS50086">
    <property type="entry name" value="TBC_RABGAP"/>
    <property type="match status" value="1"/>
</dbReference>
<evidence type="ECO:0000256" key="3">
    <source>
        <dbReference type="ARBA" id="ARBA00023212"/>
    </source>
</evidence>
<keyword evidence="9" id="KW-1185">Reference proteome</keyword>
<feature type="compositionally biased region" description="Polar residues" evidence="6">
    <location>
        <begin position="27"/>
        <end position="45"/>
    </location>
</feature>
<evidence type="ECO:0000313" key="8">
    <source>
        <dbReference type="EMBL" id="KAG0318332.1"/>
    </source>
</evidence>
<feature type="domain" description="Rab-GAP TBC" evidence="7">
    <location>
        <begin position="367"/>
        <end position="558"/>
    </location>
</feature>
<name>A0A9P6RF98_9FUNG</name>
<sequence length="632" mass="69752">MSTIRLGISRVDKKKLATATATATATLSLKPTSPLTPHSTATAEQSPAEAAPELGLRHQLSTSNSNTNTNGSSNRTKHDDYDGDDEDQDDHDRDYDDTDMAPREGFSVSYSLFAKVKARVLQNNNKGNNNRPLPQQPPYQQYQQQQQQQQQQKLQQLHPVTNVHTTDESGSSQEETVASRGSGSDVTEVESNSSNSNPCTLSAGTAGIISSSNSNSNLILCHDPATDSESTVTDIDDSATRLRQRKYSFGSRHNIIGPAENAEPSSSSGAGETAVSSSGAGYGSVSSHADLAVAEMLAEEDEIEVMSEDGEIVIVGDLADMGQDPVELFEQVFRRQHSTEDAIAASLQELRQLILAYGIPEQSTSQSKSSSIRGKCWKLLLEVHHVSAQEYVSLVKQGKPQEYGKIRNDTFRTMATDRNYTTVVEEDSLIRVLCAFAWSTQATSAQDSGVSFTYVQGMNVLAAPFLYTMSEMEAFYAYSNLLKYCCPLYVQPTLQGVHCGIKLLEECLCKIDPELYDYLKSKKLSAELYAFPSVLTLCACTPPLDQAMQLWDFLLAWGIHLNIICIIAQLHLIRKELMGHFSPMKLLRIFPELEADKIIRETIRMVKLLPDELYDLLVRHPYDSTVAEQIGY</sequence>
<protein>
    <recommendedName>
        <fullName evidence="7">Rab-GAP TBC domain-containing protein</fullName>
    </recommendedName>
</protein>
<dbReference type="FunFam" id="1.10.8.270:FF:000035">
    <property type="entry name" value="Cell cycle arrest protein BUB2"/>
    <property type="match status" value="1"/>
</dbReference>
<dbReference type="Gene3D" id="1.10.8.270">
    <property type="entry name" value="putative rabgap domain of human tbc1 domain family member 14 like domains"/>
    <property type="match status" value="1"/>
</dbReference>
<feature type="region of interest" description="Disordered" evidence="6">
    <location>
        <begin position="254"/>
        <end position="281"/>
    </location>
</feature>
<dbReference type="OrthoDB" id="10263206at2759"/>
<feature type="region of interest" description="Disordered" evidence="6">
    <location>
        <begin position="123"/>
        <end position="199"/>
    </location>
</feature>
<dbReference type="Gene3D" id="1.10.472.80">
    <property type="entry name" value="Ypt/Rab-GAP domain of gyp1p, domain 3"/>
    <property type="match status" value="1"/>
</dbReference>
<feature type="compositionally biased region" description="Acidic residues" evidence="6">
    <location>
        <begin position="81"/>
        <end position="99"/>
    </location>
</feature>
<dbReference type="FunFam" id="1.10.472.80:FF:000026">
    <property type="entry name" value="Mitotic check point protein (Bub2)"/>
    <property type="match status" value="1"/>
</dbReference>